<dbReference type="InterPro" id="IPR021074">
    <property type="entry name" value="Formate_DH_dsu"/>
</dbReference>
<sequence>MNAERLVAMANDIARYFASEPDHAEAVAGIGTHLRRFWEPRMRAGLIAHWRATGGEDLHELAREAVARLAEG</sequence>
<dbReference type="Pfam" id="PF11390">
    <property type="entry name" value="FdsD"/>
    <property type="match status" value="1"/>
</dbReference>
<dbReference type="AlphaFoldDB" id="A0A2W5KRD5"/>
<protein>
    <submittedName>
        <fullName evidence="1">Formate dehydrogenase subunit delta</fullName>
    </submittedName>
</protein>
<evidence type="ECO:0000313" key="1">
    <source>
        <dbReference type="EMBL" id="PZQ19651.1"/>
    </source>
</evidence>
<gene>
    <name evidence="1" type="ORF">DI569_17055</name>
</gene>
<organism evidence="1 2">
    <name type="scientific">Sphingopyxis macrogoltabida</name>
    <name type="common">Sphingomonas macrogoltabidus</name>
    <dbReference type="NCBI Taxonomy" id="33050"/>
    <lineage>
        <taxon>Bacteria</taxon>
        <taxon>Pseudomonadati</taxon>
        <taxon>Pseudomonadota</taxon>
        <taxon>Alphaproteobacteria</taxon>
        <taxon>Sphingomonadales</taxon>
        <taxon>Sphingomonadaceae</taxon>
        <taxon>Sphingopyxis</taxon>
    </lineage>
</organism>
<accession>A0A2W5KRD5</accession>
<evidence type="ECO:0000313" key="2">
    <source>
        <dbReference type="Proteomes" id="UP000248597"/>
    </source>
</evidence>
<dbReference type="EMBL" id="QFPJ01000143">
    <property type="protein sequence ID" value="PZQ19651.1"/>
    <property type="molecule type" value="Genomic_DNA"/>
</dbReference>
<comment type="caution">
    <text evidence="1">The sequence shown here is derived from an EMBL/GenBank/DDBJ whole genome shotgun (WGS) entry which is preliminary data.</text>
</comment>
<reference evidence="1 2" key="1">
    <citation type="submission" date="2017-08" db="EMBL/GenBank/DDBJ databases">
        <title>Infants hospitalized years apart are colonized by the same room-sourced microbial strains.</title>
        <authorList>
            <person name="Brooks B."/>
            <person name="Olm M.R."/>
            <person name="Firek B.A."/>
            <person name="Baker R."/>
            <person name="Thomas B.C."/>
            <person name="Morowitz M.J."/>
            <person name="Banfield J.F."/>
        </authorList>
    </citation>
    <scope>NUCLEOTIDE SEQUENCE [LARGE SCALE GENOMIC DNA]</scope>
    <source>
        <strain evidence="1">S2_005_003_R2_47</strain>
    </source>
</reference>
<name>A0A2W5KRD5_SPHMC</name>
<dbReference type="Proteomes" id="UP000248597">
    <property type="component" value="Unassembled WGS sequence"/>
</dbReference>
<proteinExistence type="predicted"/>